<evidence type="ECO:0000256" key="1">
    <source>
        <dbReference type="ARBA" id="ARBA00023002"/>
    </source>
</evidence>
<dbReference type="PANTHER" id="PTHR35870:SF1">
    <property type="entry name" value="PROTEIN, PUTATIVE (AFU_ORTHOLOGUE AFUA_5G03330)-RELATED"/>
    <property type="match status" value="1"/>
</dbReference>
<keyword evidence="1" id="KW-0560">Oxidoreductase</keyword>
<name>A0A4R8QDP0_9PEZI</name>
<accession>A0A4R8QDP0</accession>
<dbReference type="Proteomes" id="UP000295083">
    <property type="component" value="Unassembled WGS sequence"/>
</dbReference>
<protein>
    <submittedName>
        <fullName evidence="2">Oxidoreductase ptaJ</fullName>
    </submittedName>
</protein>
<organism evidence="2 3">
    <name type="scientific">Colletotrichum spinosum</name>
    <dbReference type="NCBI Taxonomy" id="1347390"/>
    <lineage>
        <taxon>Eukaryota</taxon>
        <taxon>Fungi</taxon>
        <taxon>Dikarya</taxon>
        <taxon>Ascomycota</taxon>
        <taxon>Pezizomycotina</taxon>
        <taxon>Sordariomycetes</taxon>
        <taxon>Hypocreomycetidae</taxon>
        <taxon>Glomerellales</taxon>
        <taxon>Glomerellaceae</taxon>
        <taxon>Colletotrichum</taxon>
        <taxon>Colletotrichum orbiculare species complex</taxon>
    </lineage>
</organism>
<dbReference type="EMBL" id="QAPG01000065">
    <property type="protein sequence ID" value="TDZ33445.1"/>
    <property type="molecule type" value="Genomic_DNA"/>
</dbReference>
<evidence type="ECO:0000313" key="2">
    <source>
        <dbReference type="EMBL" id="TDZ33445.1"/>
    </source>
</evidence>
<dbReference type="Pfam" id="PF14027">
    <property type="entry name" value="Questin_oxidase"/>
    <property type="match status" value="1"/>
</dbReference>
<keyword evidence="3" id="KW-1185">Reference proteome</keyword>
<reference evidence="2 3" key="1">
    <citation type="submission" date="2018-11" db="EMBL/GenBank/DDBJ databases">
        <title>Genome sequence and assembly of Colletotrichum spinosum.</title>
        <authorList>
            <person name="Gan P."/>
            <person name="Shirasu K."/>
        </authorList>
    </citation>
    <scope>NUCLEOTIDE SEQUENCE [LARGE SCALE GENOMIC DNA]</scope>
    <source>
        <strain evidence="2 3">CBS 515.97</strain>
    </source>
</reference>
<dbReference type="PANTHER" id="PTHR35870">
    <property type="entry name" value="PROTEIN, PUTATIVE (AFU_ORTHOLOGUE AFUA_5G03330)-RELATED"/>
    <property type="match status" value="1"/>
</dbReference>
<evidence type="ECO:0000313" key="3">
    <source>
        <dbReference type="Proteomes" id="UP000295083"/>
    </source>
</evidence>
<dbReference type="AlphaFoldDB" id="A0A4R8QDP0"/>
<comment type="caution">
    <text evidence="2">The sequence shown here is derived from an EMBL/GenBank/DDBJ whole genome shotgun (WGS) entry which is preliminary data.</text>
</comment>
<proteinExistence type="predicted"/>
<dbReference type="GO" id="GO:0016491">
    <property type="term" value="F:oxidoreductase activity"/>
    <property type="evidence" value="ECO:0007669"/>
    <property type="project" value="UniProtKB-KW"/>
</dbReference>
<dbReference type="InterPro" id="IPR025337">
    <property type="entry name" value="Questin_oxidase-like"/>
</dbReference>
<gene>
    <name evidence="2" type="primary">ptaJ-1</name>
    <name evidence="2" type="ORF">C8035_v011828</name>
</gene>
<sequence>MVAEAMAQTCVHGTEGLDRILLEAERRARVSLDGISPPFLACARLDDGDEIADGVLARAKEPMLALLGRIRVTPEQLEEKTAEMFHAIVYVASGAAIRPPHHVKYDYFLMHHINAGPFYPTANRQPWIPDAAKARLLEWKMRMDVVQYAARGCPSFSLDDILRYEAEIRLEGSPRDMSKVLHDFGDDGHAIEQARATAVCHELTRSCADRPWAVLRGDETWRTVQHMVVDAVQGPGRLYVRGAGMEEVWKDVPL</sequence>